<keyword evidence="1" id="KW-0812">Transmembrane</keyword>
<comment type="caution">
    <text evidence="3">The sequence shown here is derived from an EMBL/GenBank/DDBJ whole genome shotgun (WGS) entry which is preliminary data.</text>
</comment>
<organism evidence="3 4">
    <name type="scientific">Candidatus Treponema excrementipullorum</name>
    <dbReference type="NCBI Taxonomy" id="2838768"/>
    <lineage>
        <taxon>Bacteria</taxon>
        <taxon>Pseudomonadati</taxon>
        <taxon>Spirochaetota</taxon>
        <taxon>Spirochaetia</taxon>
        <taxon>Spirochaetales</taxon>
        <taxon>Treponemataceae</taxon>
        <taxon>Treponema</taxon>
    </lineage>
</organism>
<feature type="transmembrane region" description="Helical" evidence="1">
    <location>
        <begin position="12"/>
        <end position="31"/>
    </location>
</feature>
<gene>
    <name evidence="3" type="ORF">IAA16_02895</name>
</gene>
<sequence>MKTESWTNNVVRFCVCLVVPLVCIAITGFSLSCKMTATGIETFKGDTTNPELVYFEQVSENSIALYFSETISLSALEVATGETLLYAEAELEINDIPLSEGDAIPELAEVGEKRTELYGKEICFAGDNKTKPGEYYVLSGTATDQHGNSLKFRIPFYGFNSRKAGLVISEVRTAKNGDKELEFIELYVYRPGNLAGISVSTAIDSKNGFEEYVFPATEVDVGEYIVLHMRNQQGAIDEVGNNLKECTVPLATPGRDFWVKTTDARIGDSDIVLLKETAHGKITDAVLFVKNSVGTTYSKTLKEVAGLAIASGVWDGTEEFSTWVSSENIAGNRTFSRINIAEIDKAAESGLPLPVG</sequence>
<feature type="domain" description="TP-1001-like C-terminal" evidence="2">
    <location>
        <begin position="164"/>
        <end position="347"/>
    </location>
</feature>
<reference evidence="3" key="2">
    <citation type="submission" date="2021-04" db="EMBL/GenBank/DDBJ databases">
        <authorList>
            <person name="Gilroy R."/>
        </authorList>
    </citation>
    <scope>NUCLEOTIDE SEQUENCE</scope>
    <source>
        <strain evidence="3">Gambia15-2214</strain>
    </source>
</reference>
<name>A0A9E2L1K0_9SPIR</name>
<dbReference type="EMBL" id="JAHLFV010000065">
    <property type="protein sequence ID" value="MBU3849495.1"/>
    <property type="molecule type" value="Genomic_DNA"/>
</dbReference>
<evidence type="ECO:0000313" key="3">
    <source>
        <dbReference type="EMBL" id="MBU3849495.1"/>
    </source>
</evidence>
<keyword evidence="1" id="KW-0472">Membrane</keyword>
<keyword evidence="1" id="KW-1133">Transmembrane helix</keyword>
<evidence type="ECO:0000313" key="4">
    <source>
        <dbReference type="Proteomes" id="UP000823914"/>
    </source>
</evidence>
<dbReference type="AlphaFoldDB" id="A0A9E2L1K0"/>
<dbReference type="Pfam" id="PF26342">
    <property type="entry name" value="TP_1001_2nd"/>
    <property type="match status" value="1"/>
</dbReference>
<reference evidence="3" key="1">
    <citation type="journal article" date="2021" name="PeerJ">
        <title>Extensive microbial diversity within the chicken gut microbiome revealed by metagenomics and culture.</title>
        <authorList>
            <person name="Gilroy R."/>
            <person name="Ravi A."/>
            <person name="Getino M."/>
            <person name="Pursley I."/>
            <person name="Horton D.L."/>
            <person name="Alikhan N.F."/>
            <person name="Baker D."/>
            <person name="Gharbi K."/>
            <person name="Hall N."/>
            <person name="Watson M."/>
            <person name="Adriaenssens E.M."/>
            <person name="Foster-Nyarko E."/>
            <person name="Jarju S."/>
            <person name="Secka A."/>
            <person name="Antonio M."/>
            <person name="Oren A."/>
            <person name="Chaudhuri R.R."/>
            <person name="La Ragione R."/>
            <person name="Hildebrand F."/>
            <person name="Pallen M.J."/>
        </authorList>
    </citation>
    <scope>NUCLEOTIDE SEQUENCE</scope>
    <source>
        <strain evidence="3">Gambia15-2214</strain>
    </source>
</reference>
<protein>
    <recommendedName>
        <fullName evidence="2">TP-1001-like C-terminal domain-containing protein</fullName>
    </recommendedName>
</protein>
<dbReference type="Proteomes" id="UP000823914">
    <property type="component" value="Unassembled WGS sequence"/>
</dbReference>
<evidence type="ECO:0000259" key="2">
    <source>
        <dbReference type="Pfam" id="PF26342"/>
    </source>
</evidence>
<proteinExistence type="predicted"/>
<accession>A0A9E2L1K0</accession>
<evidence type="ECO:0000256" key="1">
    <source>
        <dbReference type="SAM" id="Phobius"/>
    </source>
</evidence>
<dbReference type="InterPro" id="IPR058683">
    <property type="entry name" value="TP_1001-like_C"/>
</dbReference>
<dbReference type="PROSITE" id="PS51257">
    <property type="entry name" value="PROKAR_LIPOPROTEIN"/>
    <property type="match status" value="1"/>
</dbReference>
<feature type="non-terminal residue" evidence="3">
    <location>
        <position position="356"/>
    </location>
</feature>